<protein>
    <submittedName>
        <fullName evidence="2">Uncharacterized protein</fullName>
    </submittedName>
</protein>
<feature type="region of interest" description="Disordered" evidence="1">
    <location>
        <begin position="1"/>
        <end position="33"/>
    </location>
</feature>
<accession>A0A182FUD1</accession>
<reference evidence="2 3" key="1">
    <citation type="journal article" date="2017" name="G3 (Bethesda)">
        <title>The Physical Genome Mapping of Anopheles albimanus Corrected Scaffold Misassemblies and Identified Interarm Rearrangements in Genus Anopheles.</title>
        <authorList>
            <person name="Artemov G.N."/>
            <person name="Peery A.N."/>
            <person name="Jiang X."/>
            <person name="Tu Z."/>
            <person name="Stegniy V.N."/>
            <person name="Sharakhova M.V."/>
            <person name="Sharakhov I.V."/>
        </authorList>
    </citation>
    <scope>NUCLEOTIDE SEQUENCE [LARGE SCALE GENOMIC DNA]</scope>
    <source>
        <strain evidence="2 3">ALBI9_A</strain>
    </source>
</reference>
<dbReference type="EnsemblMetazoa" id="AALB010166-RA">
    <property type="protein sequence ID" value="AALB010166-PA"/>
    <property type="gene ID" value="AALB010166"/>
</dbReference>
<reference evidence="2" key="2">
    <citation type="submission" date="2022-08" db="UniProtKB">
        <authorList>
            <consortium name="EnsemblMetazoa"/>
        </authorList>
    </citation>
    <scope>IDENTIFICATION</scope>
    <source>
        <strain evidence="2">STECLA/ALBI9_A</strain>
    </source>
</reference>
<organism evidence="2 3">
    <name type="scientific">Anopheles albimanus</name>
    <name type="common">New world malaria mosquito</name>
    <dbReference type="NCBI Taxonomy" id="7167"/>
    <lineage>
        <taxon>Eukaryota</taxon>
        <taxon>Metazoa</taxon>
        <taxon>Ecdysozoa</taxon>
        <taxon>Arthropoda</taxon>
        <taxon>Hexapoda</taxon>
        <taxon>Insecta</taxon>
        <taxon>Pterygota</taxon>
        <taxon>Neoptera</taxon>
        <taxon>Endopterygota</taxon>
        <taxon>Diptera</taxon>
        <taxon>Nematocera</taxon>
        <taxon>Culicoidea</taxon>
        <taxon>Culicidae</taxon>
        <taxon>Anophelinae</taxon>
        <taxon>Anopheles</taxon>
    </lineage>
</organism>
<sequence length="139" mass="15281">MYFGTTFRSQRRDRKAVDVQTEPNNPTDRNNNSINRIRMGSLYQLGRSRPHRLPGIMGMGILVGGVRHLDGRRVGQRLGGMGSDHRGSMRASLGSSLVMRVSDLWTLEYGVSTVLEKCETVASCERTVLSCVAPTAGAE</sequence>
<dbReference type="AlphaFoldDB" id="A0A182FUD1"/>
<keyword evidence="3" id="KW-1185">Reference proteome</keyword>
<dbReference type="Proteomes" id="UP000069272">
    <property type="component" value="Chromosome 3R"/>
</dbReference>
<evidence type="ECO:0000313" key="3">
    <source>
        <dbReference type="Proteomes" id="UP000069272"/>
    </source>
</evidence>
<evidence type="ECO:0000256" key="1">
    <source>
        <dbReference type="SAM" id="MobiDB-lite"/>
    </source>
</evidence>
<proteinExistence type="predicted"/>
<evidence type="ECO:0000313" key="2">
    <source>
        <dbReference type="EnsemblMetazoa" id="AALB010166-PA"/>
    </source>
</evidence>
<name>A0A182FUD1_ANOAL</name>
<dbReference type="VEuPathDB" id="VectorBase:AALB010166"/>
<feature type="compositionally biased region" description="Polar residues" evidence="1">
    <location>
        <begin position="21"/>
        <end position="33"/>
    </location>
</feature>